<dbReference type="PANTHER" id="PTHR44858:SF1">
    <property type="entry name" value="UDP-N-ACETYLGLUCOSAMINE--PEPTIDE N-ACETYLGLUCOSAMINYLTRANSFERASE SPINDLY-RELATED"/>
    <property type="match status" value="1"/>
</dbReference>
<keyword evidence="2" id="KW-0802">TPR repeat</keyword>
<evidence type="ECO:0000313" key="3">
    <source>
        <dbReference type="EMBL" id="VAW93350.1"/>
    </source>
</evidence>
<name>A0A3B0ZVV3_9ZZZZ</name>
<dbReference type="PANTHER" id="PTHR44858">
    <property type="entry name" value="TETRATRICOPEPTIDE REPEAT PROTEIN 6"/>
    <property type="match status" value="1"/>
</dbReference>
<sequence length="249" mass="28151">MLRISFLLSVILILTSCTTARVQDLDRASKLNADLGLAYLMKGLNEQALAKLKKAIKQNPDNATAYLYTAELYRRLKENERAEKYFKKALDVAPEDPSINNNYGAFLCAEKKYKEAFKYFDTALGNPVYADRSKVFENIGVCAEEQGNIKIARDNYIKAIIINPNLPISLLSVAQLDFDSQQLESAAKYLGFYNRVGRDTAQSLWLGILIAKKQRNIKTLRNLKWSLTNKFPQSKEAKLLKKLKNSGAL</sequence>
<reference evidence="3" key="1">
    <citation type="submission" date="2018-06" db="EMBL/GenBank/DDBJ databases">
        <authorList>
            <person name="Zhirakovskaya E."/>
        </authorList>
    </citation>
    <scope>NUCLEOTIDE SEQUENCE</scope>
</reference>
<dbReference type="SMART" id="SM00028">
    <property type="entry name" value="TPR"/>
    <property type="match status" value="3"/>
</dbReference>
<accession>A0A3B0ZVV3</accession>
<dbReference type="PROSITE" id="PS51257">
    <property type="entry name" value="PROKAR_LIPOPROTEIN"/>
    <property type="match status" value="1"/>
</dbReference>
<dbReference type="Gene3D" id="1.25.40.10">
    <property type="entry name" value="Tetratricopeptide repeat domain"/>
    <property type="match status" value="1"/>
</dbReference>
<dbReference type="Pfam" id="PF13432">
    <property type="entry name" value="TPR_16"/>
    <property type="match status" value="1"/>
</dbReference>
<protein>
    <submittedName>
        <fullName evidence="3">Uncharacterized protein</fullName>
    </submittedName>
</protein>
<dbReference type="InterPro" id="IPR011990">
    <property type="entry name" value="TPR-like_helical_dom_sf"/>
</dbReference>
<dbReference type="PROSITE" id="PS50005">
    <property type="entry name" value="TPR"/>
    <property type="match status" value="3"/>
</dbReference>
<gene>
    <name evidence="3" type="ORF">MNBD_GAMMA23-2029</name>
</gene>
<evidence type="ECO:0000256" key="2">
    <source>
        <dbReference type="ARBA" id="ARBA00022803"/>
    </source>
</evidence>
<dbReference type="SUPFAM" id="SSF48452">
    <property type="entry name" value="TPR-like"/>
    <property type="match status" value="1"/>
</dbReference>
<organism evidence="3">
    <name type="scientific">hydrothermal vent metagenome</name>
    <dbReference type="NCBI Taxonomy" id="652676"/>
    <lineage>
        <taxon>unclassified sequences</taxon>
        <taxon>metagenomes</taxon>
        <taxon>ecological metagenomes</taxon>
    </lineage>
</organism>
<dbReference type="EMBL" id="UOFT01000033">
    <property type="protein sequence ID" value="VAW93350.1"/>
    <property type="molecule type" value="Genomic_DNA"/>
</dbReference>
<dbReference type="InterPro" id="IPR050498">
    <property type="entry name" value="Ycf3"/>
</dbReference>
<dbReference type="AlphaFoldDB" id="A0A3B0ZVV3"/>
<evidence type="ECO:0000256" key="1">
    <source>
        <dbReference type="ARBA" id="ARBA00022737"/>
    </source>
</evidence>
<dbReference type="InterPro" id="IPR013360">
    <property type="entry name" value="Pilus_4_PilW"/>
</dbReference>
<dbReference type="InterPro" id="IPR019734">
    <property type="entry name" value="TPR_rpt"/>
</dbReference>
<dbReference type="PROSITE" id="PS50293">
    <property type="entry name" value="TPR_REGION"/>
    <property type="match status" value="1"/>
</dbReference>
<proteinExistence type="predicted"/>
<keyword evidence="1" id="KW-0677">Repeat</keyword>
<dbReference type="NCBIfam" id="TIGR02521">
    <property type="entry name" value="type_IV_pilW"/>
    <property type="match status" value="1"/>
</dbReference>